<dbReference type="Proteomes" id="UP000828922">
    <property type="component" value="Linkage Group LG07"/>
</dbReference>
<organism evidence="1 2">
    <name type="scientific">Sphagnum magellanicum</name>
    <dbReference type="NCBI Taxonomy" id="128215"/>
    <lineage>
        <taxon>Eukaryota</taxon>
        <taxon>Viridiplantae</taxon>
        <taxon>Streptophyta</taxon>
        <taxon>Embryophyta</taxon>
        <taxon>Bryophyta</taxon>
        <taxon>Sphagnophytina</taxon>
        <taxon>Sphagnopsida</taxon>
        <taxon>Sphagnales</taxon>
        <taxon>Sphagnaceae</taxon>
        <taxon>Sphagnum</taxon>
    </lineage>
</organism>
<comment type="caution">
    <text evidence="1">The sequence shown here is derived from an EMBL/GenBank/DDBJ whole genome shotgun (WGS) entry which is preliminary data.</text>
</comment>
<reference evidence="2" key="1">
    <citation type="journal article" date="2022" name="New Phytol.">
        <title>Phylogenomic structure and speciation in an emerging model: the Sphagnum magellanicum complex (Bryophyta).</title>
        <authorList>
            <person name="Shaw A.J."/>
            <person name="Piatkowski B."/>
            <person name="Duffy A.M."/>
            <person name="Aguero B."/>
            <person name="Imwattana K."/>
            <person name="Nieto-Lugilde M."/>
            <person name="Healey A."/>
            <person name="Weston D.J."/>
            <person name="Patel M.N."/>
            <person name="Schmutz J."/>
            <person name="Grimwood J."/>
            <person name="Yavitt J.B."/>
            <person name="Hassel K."/>
            <person name="Stenoien H.K."/>
            <person name="Flatberg K.I."/>
            <person name="Bickford C.P."/>
            <person name="Hicks K.A."/>
        </authorList>
    </citation>
    <scope>NUCLEOTIDE SEQUENCE [LARGE SCALE GENOMIC DNA]</scope>
</reference>
<keyword evidence="2" id="KW-1185">Reference proteome</keyword>
<accession>A0ACB8HJA7</accession>
<dbReference type="EMBL" id="CM038913">
    <property type="protein sequence ID" value="KAH9556309.1"/>
    <property type="molecule type" value="Genomic_DNA"/>
</dbReference>
<gene>
    <name evidence="1" type="ORF">CY35_07G019500</name>
</gene>
<protein>
    <submittedName>
        <fullName evidence="1">Uncharacterized protein</fullName>
    </submittedName>
</protein>
<proteinExistence type="predicted"/>
<evidence type="ECO:0000313" key="2">
    <source>
        <dbReference type="Proteomes" id="UP000828922"/>
    </source>
</evidence>
<evidence type="ECO:0000313" key="1">
    <source>
        <dbReference type="EMBL" id="KAH9556309.1"/>
    </source>
</evidence>
<name>A0ACB8HJA7_9BRYO</name>
<sequence>MCAPVRGIIRNYIWSGKDTPARAKAKWDTLVLPASQGGLGIIDPKSQSEALLAKVLIRGLAPGGEPWKELIRKNANQIKLPVHGKGPPIPDINWLFAASKLKRTRPSMWKSILGSWLSVRPGLTKLNPTSTAETLR</sequence>